<keyword evidence="3" id="KW-1185">Reference proteome</keyword>
<feature type="signal peptide" evidence="1">
    <location>
        <begin position="1"/>
        <end position="19"/>
    </location>
</feature>
<name>A0ABT0TPA0_9FLAO</name>
<keyword evidence="1" id="KW-0732">Signal</keyword>
<accession>A0ABT0TPA0</accession>
<reference evidence="2 3" key="1">
    <citation type="submission" date="2022-05" db="EMBL/GenBank/DDBJ databases">
        <title>Flavobacterium sp., isolated from activated sludge.</title>
        <authorList>
            <person name="Ran Q."/>
        </authorList>
    </citation>
    <scope>NUCLEOTIDE SEQUENCE [LARGE SCALE GENOMIC DNA]</scope>
    <source>
        <strain evidence="2 3">HXWNR70</strain>
    </source>
</reference>
<dbReference type="Proteomes" id="UP001317191">
    <property type="component" value="Unassembled WGS sequence"/>
</dbReference>
<organism evidence="2 3">
    <name type="scientific">Flavobacterium luminosum</name>
    <dbReference type="NCBI Taxonomy" id="2949086"/>
    <lineage>
        <taxon>Bacteria</taxon>
        <taxon>Pseudomonadati</taxon>
        <taxon>Bacteroidota</taxon>
        <taxon>Flavobacteriia</taxon>
        <taxon>Flavobacteriales</taxon>
        <taxon>Flavobacteriaceae</taxon>
        <taxon>Flavobacterium</taxon>
    </lineage>
</organism>
<dbReference type="RefSeq" id="WP_250592729.1">
    <property type="nucleotide sequence ID" value="NZ_JAMLJM010000005.1"/>
</dbReference>
<comment type="caution">
    <text evidence="2">The sequence shown here is derived from an EMBL/GenBank/DDBJ whole genome shotgun (WGS) entry which is preliminary data.</text>
</comment>
<evidence type="ECO:0000313" key="3">
    <source>
        <dbReference type="Proteomes" id="UP001317191"/>
    </source>
</evidence>
<evidence type="ECO:0000256" key="1">
    <source>
        <dbReference type="SAM" id="SignalP"/>
    </source>
</evidence>
<evidence type="ECO:0000313" key="2">
    <source>
        <dbReference type="EMBL" id="MCL9809313.1"/>
    </source>
</evidence>
<dbReference type="Gene3D" id="2.40.160.60">
    <property type="entry name" value="Outer membrane protein transport protein (OMPP1/FadL/TodX)"/>
    <property type="match status" value="1"/>
</dbReference>
<dbReference type="EMBL" id="JAMLJM010000005">
    <property type="protein sequence ID" value="MCL9809313.1"/>
    <property type="molecule type" value="Genomic_DNA"/>
</dbReference>
<feature type="chain" id="PRO_5045956102" evidence="1">
    <location>
        <begin position="20"/>
        <end position="408"/>
    </location>
</feature>
<protein>
    <submittedName>
        <fullName evidence="2">Outer membrane protein transport protein</fullName>
    </submittedName>
</protein>
<sequence>MIKKIILGSAFLFSLHTFAQEGTASPYSFYGLGETKFNGTIENKSMGGMSVINDSLRINLQNPADLTSLKLTGFAVGGSFVATKLKTDQDTEKAQRTTFDYLAMAFPVSSKMAFSLGLMPYSSVGYKIINITNDEGTRFNGVGNINKFFVGAGYQINKNFSIGADVSYNFGRTEKSALYLRSDIQYGTREQNIATINGLAFKTGLTYKAKINKYDFTTGLIFAPGSVLKSDNTRNIAKITYTSSGSEIVWEVNDVEIPNSEIRLPSKFTLGSGFGLDKKWFVGAEATLSSKGNYGDNYAGAEYEKATKFAFGGYYIPKYNSFSSYFDRVSYRAGLRYENTGLVLKSESIKDRALTLGLGLPLYGSTLNVGMEMGKRGTTNAGLIQENYMGFSVGLSFNDRWFVKRRFD</sequence>
<proteinExistence type="predicted"/>
<gene>
    <name evidence="2" type="ORF">NAT50_08070</name>
</gene>